<dbReference type="InterPro" id="IPR036097">
    <property type="entry name" value="HisK_dim/P_sf"/>
</dbReference>
<dbReference type="Gene3D" id="3.30.450.20">
    <property type="entry name" value="PAS domain"/>
    <property type="match status" value="1"/>
</dbReference>
<dbReference type="InterPro" id="IPR035965">
    <property type="entry name" value="PAS-like_dom_sf"/>
</dbReference>
<comment type="subcellular location">
    <subcellularLocation>
        <location evidence="2">Cell membrane</location>
        <topology evidence="2">Multi-pass membrane protein</topology>
    </subcellularLocation>
</comment>
<evidence type="ECO:0000256" key="6">
    <source>
        <dbReference type="ARBA" id="ARBA00022679"/>
    </source>
</evidence>
<evidence type="ECO:0000256" key="1">
    <source>
        <dbReference type="ARBA" id="ARBA00000085"/>
    </source>
</evidence>
<evidence type="ECO:0000256" key="12">
    <source>
        <dbReference type="ARBA" id="ARBA00023012"/>
    </source>
</evidence>
<dbReference type="PRINTS" id="PR00344">
    <property type="entry name" value="BCTRLSENSOR"/>
</dbReference>
<dbReference type="PROSITE" id="PS50109">
    <property type="entry name" value="HIS_KIN"/>
    <property type="match status" value="1"/>
</dbReference>
<dbReference type="InterPro" id="IPR007895">
    <property type="entry name" value="MASE1"/>
</dbReference>
<dbReference type="Pfam" id="PF05231">
    <property type="entry name" value="MASE1"/>
    <property type="match status" value="1"/>
</dbReference>
<feature type="transmembrane region" description="Helical" evidence="15">
    <location>
        <begin position="21"/>
        <end position="41"/>
    </location>
</feature>
<protein>
    <recommendedName>
        <fullName evidence="14">Sensor-like histidine kinase SenX3</fullName>
        <ecNumber evidence="3">2.7.13.3</ecNumber>
    </recommendedName>
</protein>
<dbReference type="InterPro" id="IPR013656">
    <property type="entry name" value="PAS_4"/>
</dbReference>
<reference evidence="18" key="1">
    <citation type="journal article" date="2019" name="Int. J. Syst. Evol. Microbiol.">
        <title>The Global Catalogue of Microorganisms (GCM) 10K type strain sequencing project: providing services to taxonomists for standard genome sequencing and annotation.</title>
        <authorList>
            <consortium name="The Broad Institute Genomics Platform"/>
            <consortium name="The Broad Institute Genome Sequencing Center for Infectious Disease"/>
            <person name="Wu L."/>
            <person name="Ma J."/>
        </authorList>
    </citation>
    <scope>NUCLEOTIDE SEQUENCE [LARGE SCALE GENOMIC DNA]</scope>
    <source>
        <strain evidence="18">CCUG 54522</strain>
    </source>
</reference>
<feature type="transmembrane region" description="Helical" evidence="15">
    <location>
        <begin position="179"/>
        <end position="198"/>
    </location>
</feature>
<dbReference type="InterPro" id="IPR003661">
    <property type="entry name" value="HisK_dim/P_dom"/>
</dbReference>
<dbReference type="RefSeq" id="WP_379157421.1">
    <property type="nucleotide sequence ID" value="NZ_JBHSRJ010000008.1"/>
</dbReference>
<feature type="transmembrane region" description="Helical" evidence="15">
    <location>
        <begin position="219"/>
        <end position="237"/>
    </location>
</feature>
<keyword evidence="8" id="KW-0547">Nucleotide-binding</keyword>
<name>A0ABW1LPD6_9ACTN</name>
<dbReference type="InterPro" id="IPR004358">
    <property type="entry name" value="Sig_transdc_His_kin-like_C"/>
</dbReference>
<proteinExistence type="predicted"/>
<dbReference type="GO" id="GO:0005524">
    <property type="term" value="F:ATP binding"/>
    <property type="evidence" value="ECO:0007669"/>
    <property type="project" value="UniProtKB-KW"/>
</dbReference>
<dbReference type="CDD" id="cd00082">
    <property type="entry name" value="HisKA"/>
    <property type="match status" value="1"/>
</dbReference>
<keyword evidence="18" id="KW-1185">Reference proteome</keyword>
<dbReference type="SUPFAM" id="SSF47384">
    <property type="entry name" value="Homodimeric domain of signal transducing histidine kinase"/>
    <property type="match status" value="1"/>
</dbReference>
<dbReference type="SUPFAM" id="SSF55874">
    <property type="entry name" value="ATPase domain of HSP90 chaperone/DNA topoisomerase II/histidine kinase"/>
    <property type="match status" value="1"/>
</dbReference>
<evidence type="ECO:0000256" key="14">
    <source>
        <dbReference type="ARBA" id="ARBA00039401"/>
    </source>
</evidence>
<dbReference type="PANTHER" id="PTHR42878:SF7">
    <property type="entry name" value="SENSOR HISTIDINE KINASE GLRK"/>
    <property type="match status" value="1"/>
</dbReference>
<dbReference type="Gene3D" id="1.10.287.130">
    <property type="match status" value="1"/>
</dbReference>
<dbReference type="Pfam" id="PF08448">
    <property type="entry name" value="PAS_4"/>
    <property type="match status" value="1"/>
</dbReference>
<feature type="domain" description="Histidine kinase" evidence="16">
    <location>
        <begin position="468"/>
        <end position="680"/>
    </location>
</feature>
<comment type="catalytic activity">
    <reaction evidence="1">
        <text>ATP + protein L-histidine = ADP + protein N-phospho-L-histidine.</text>
        <dbReference type="EC" id="2.7.13.3"/>
    </reaction>
</comment>
<dbReference type="Proteomes" id="UP001596135">
    <property type="component" value="Unassembled WGS sequence"/>
</dbReference>
<keyword evidence="6" id="KW-0808">Transferase</keyword>
<evidence type="ECO:0000256" key="5">
    <source>
        <dbReference type="ARBA" id="ARBA00022553"/>
    </source>
</evidence>
<evidence type="ECO:0000256" key="2">
    <source>
        <dbReference type="ARBA" id="ARBA00004651"/>
    </source>
</evidence>
<evidence type="ECO:0000259" key="16">
    <source>
        <dbReference type="PROSITE" id="PS50109"/>
    </source>
</evidence>
<keyword evidence="7 15" id="KW-0812">Transmembrane</keyword>
<dbReference type="Gene3D" id="3.30.565.10">
    <property type="entry name" value="Histidine kinase-like ATPase, C-terminal domain"/>
    <property type="match status" value="1"/>
</dbReference>
<evidence type="ECO:0000256" key="13">
    <source>
        <dbReference type="ARBA" id="ARBA00023136"/>
    </source>
</evidence>
<dbReference type="InterPro" id="IPR003594">
    <property type="entry name" value="HATPase_dom"/>
</dbReference>
<feature type="transmembrane region" description="Helical" evidence="15">
    <location>
        <begin position="257"/>
        <end position="280"/>
    </location>
</feature>
<dbReference type="EC" id="2.7.13.3" evidence="3"/>
<keyword evidence="4" id="KW-1003">Cell membrane</keyword>
<evidence type="ECO:0000256" key="9">
    <source>
        <dbReference type="ARBA" id="ARBA00022777"/>
    </source>
</evidence>
<dbReference type="EMBL" id="JBHSRJ010000008">
    <property type="protein sequence ID" value="MFC6045007.1"/>
    <property type="molecule type" value="Genomic_DNA"/>
</dbReference>
<dbReference type="SUPFAM" id="SSF55785">
    <property type="entry name" value="PYP-like sensor domain (PAS domain)"/>
    <property type="match status" value="1"/>
</dbReference>
<dbReference type="InterPro" id="IPR005467">
    <property type="entry name" value="His_kinase_dom"/>
</dbReference>
<accession>A0ABW1LPD6</accession>
<gene>
    <name evidence="17" type="ORF">ACFPYL_18110</name>
</gene>
<keyword evidence="9" id="KW-0418">Kinase</keyword>
<dbReference type="Pfam" id="PF00512">
    <property type="entry name" value="HisKA"/>
    <property type="match status" value="1"/>
</dbReference>
<dbReference type="InterPro" id="IPR036890">
    <property type="entry name" value="HATPase_C_sf"/>
</dbReference>
<keyword evidence="13 15" id="KW-0472">Membrane</keyword>
<organism evidence="17 18">
    <name type="scientific">Nocardioides hankookensis</name>
    <dbReference type="NCBI Taxonomy" id="443157"/>
    <lineage>
        <taxon>Bacteria</taxon>
        <taxon>Bacillati</taxon>
        <taxon>Actinomycetota</taxon>
        <taxon>Actinomycetes</taxon>
        <taxon>Propionibacteriales</taxon>
        <taxon>Nocardioidaceae</taxon>
        <taxon>Nocardioides</taxon>
    </lineage>
</organism>
<feature type="transmembrane region" description="Helical" evidence="15">
    <location>
        <begin position="292"/>
        <end position="312"/>
    </location>
</feature>
<feature type="transmembrane region" description="Helical" evidence="15">
    <location>
        <begin position="138"/>
        <end position="167"/>
    </location>
</feature>
<evidence type="ECO:0000256" key="10">
    <source>
        <dbReference type="ARBA" id="ARBA00022840"/>
    </source>
</evidence>
<dbReference type="InterPro" id="IPR050351">
    <property type="entry name" value="BphY/WalK/GraS-like"/>
</dbReference>
<comment type="caution">
    <text evidence="17">The sequence shown here is derived from an EMBL/GenBank/DDBJ whole genome shotgun (WGS) entry which is preliminary data.</text>
</comment>
<evidence type="ECO:0000256" key="15">
    <source>
        <dbReference type="SAM" id="Phobius"/>
    </source>
</evidence>
<sequence>MGGGPESGAMPHVQTTSRNGAGVGLGFSVLFAVVFVVTSTVTRRIELSGAGFSQLWPAGGLPVLWLLLRQGRGPVVDSVLVLCAAFAANLIAGSDAAIAMAFAVANLVQSWLAVLLLRRWCPETWGCGGDRPLDTPRTVARFGAALAVSMAVGTALASVGAVLLPGAGDAFDPVASGLWFGRNLGSALIVVALGIMIFQRVTSPRPWPPLRGVDGGPSELLVATLFTIFMYGLAFSLDDLPLAFPLLAATVWYAARFSTLLSAAHSFVVGLATMMLTLQGVGPFARVDDPDVGFMIAQFYIATIALTGLAIATGRDERQALADDLRRAQEATAYEGSVRAAVIGSMTEGVLVVDERGDLLVHNEAAARVLGVGDELSTDTRFSLSSWTLDGVEMELHERPTARALRGERVENELMVVQVDGVGERVLTVSAIPLPRDERQGRTRALVLLRDTTNEHASRQELSAFAGVVAHDLRNPLAAIDGWTEMIADELDNGALDAQLAREFVSRVRSSSRRMRELIRDLLAHATSSSRDLEVGRVDVTAMVEEIVVARNAQAFVSVDAVPPVLADPVLVRQVLDNLVGNALKYVEPGEDPKISVHGCRSDARLVTIGVTDHGIGIPEEERERVFEEFHRAHYREYEGSGLGLSIVRRIVNRHGGTIEALPNPAGRGSVFRFTLPAFEA</sequence>
<keyword evidence="10 17" id="KW-0067">ATP-binding</keyword>
<evidence type="ECO:0000256" key="3">
    <source>
        <dbReference type="ARBA" id="ARBA00012438"/>
    </source>
</evidence>
<evidence type="ECO:0000256" key="8">
    <source>
        <dbReference type="ARBA" id="ARBA00022741"/>
    </source>
</evidence>
<evidence type="ECO:0000313" key="17">
    <source>
        <dbReference type="EMBL" id="MFC6045007.1"/>
    </source>
</evidence>
<dbReference type="SMART" id="SM00388">
    <property type="entry name" value="HisKA"/>
    <property type="match status" value="1"/>
</dbReference>
<evidence type="ECO:0000256" key="7">
    <source>
        <dbReference type="ARBA" id="ARBA00022692"/>
    </source>
</evidence>
<evidence type="ECO:0000256" key="11">
    <source>
        <dbReference type="ARBA" id="ARBA00022989"/>
    </source>
</evidence>
<keyword evidence="5" id="KW-0597">Phosphoprotein</keyword>
<keyword evidence="12" id="KW-0902">Two-component regulatory system</keyword>
<dbReference type="PANTHER" id="PTHR42878">
    <property type="entry name" value="TWO-COMPONENT HISTIDINE KINASE"/>
    <property type="match status" value="1"/>
</dbReference>
<feature type="transmembrane region" description="Helical" evidence="15">
    <location>
        <begin position="47"/>
        <end position="68"/>
    </location>
</feature>
<dbReference type="Pfam" id="PF02518">
    <property type="entry name" value="HATPase_c"/>
    <property type="match status" value="1"/>
</dbReference>
<evidence type="ECO:0000313" key="18">
    <source>
        <dbReference type="Proteomes" id="UP001596135"/>
    </source>
</evidence>
<evidence type="ECO:0000256" key="4">
    <source>
        <dbReference type="ARBA" id="ARBA00022475"/>
    </source>
</evidence>
<keyword evidence="11 15" id="KW-1133">Transmembrane helix</keyword>
<dbReference type="SMART" id="SM00387">
    <property type="entry name" value="HATPase_c"/>
    <property type="match status" value="1"/>
</dbReference>